<feature type="region of interest" description="Disordered" evidence="3">
    <location>
        <begin position="625"/>
        <end position="645"/>
    </location>
</feature>
<dbReference type="PROSITE" id="PS51782">
    <property type="entry name" value="LYSM"/>
    <property type="match status" value="4"/>
</dbReference>
<organism evidence="6 7">
    <name type="scientific">Amniculicola lignicola CBS 123094</name>
    <dbReference type="NCBI Taxonomy" id="1392246"/>
    <lineage>
        <taxon>Eukaryota</taxon>
        <taxon>Fungi</taxon>
        <taxon>Dikarya</taxon>
        <taxon>Ascomycota</taxon>
        <taxon>Pezizomycotina</taxon>
        <taxon>Dothideomycetes</taxon>
        <taxon>Pleosporomycetidae</taxon>
        <taxon>Pleosporales</taxon>
        <taxon>Amniculicolaceae</taxon>
        <taxon>Amniculicola</taxon>
    </lineage>
</organism>
<dbReference type="EMBL" id="ML977571">
    <property type="protein sequence ID" value="KAF2003754.1"/>
    <property type="molecule type" value="Genomic_DNA"/>
</dbReference>
<dbReference type="AlphaFoldDB" id="A0A6A5WS26"/>
<protein>
    <submittedName>
        <fullName evidence="6">Carbohydrate-binding module family 50 protein</fullName>
    </submittedName>
</protein>
<dbReference type="Pfam" id="PF01476">
    <property type="entry name" value="LysM"/>
    <property type="match status" value="2"/>
</dbReference>
<keyword evidence="1" id="KW-0147">Chitin-binding</keyword>
<dbReference type="OrthoDB" id="5985073at2759"/>
<evidence type="ECO:0000259" key="5">
    <source>
        <dbReference type="PROSITE" id="PS51782"/>
    </source>
</evidence>
<evidence type="ECO:0000313" key="6">
    <source>
        <dbReference type="EMBL" id="KAF2003754.1"/>
    </source>
</evidence>
<keyword evidence="4" id="KW-0732">Signal</keyword>
<dbReference type="InterPro" id="IPR052210">
    <property type="entry name" value="LysM1-like"/>
</dbReference>
<evidence type="ECO:0000256" key="3">
    <source>
        <dbReference type="SAM" id="MobiDB-lite"/>
    </source>
</evidence>
<gene>
    <name evidence="6" type="ORF">P154DRAFT_590174</name>
</gene>
<dbReference type="Proteomes" id="UP000799779">
    <property type="component" value="Unassembled WGS sequence"/>
</dbReference>
<feature type="domain" description="LysM" evidence="5">
    <location>
        <begin position="366"/>
        <end position="412"/>
    </location>
</feature>
<feature type="chain" id="PRO_5025564724" evidence="4">
    <location>
        <begin position="20"/>
        <end position="787"/>
    </location>
</feature>
<feature type="domain" description="LysM" evidence="5">
    <location>
        <begin position="277"/>
        <end position="323"/>
    </location>
</feature>
<feature type="domain" description="LysM" evidence="5">
    <location>
        <begin position="655"/>
        <end position="702"/>
    </location>
</feature>
<evidence type="ECO:0000256" key="1">
    <source>
        <dbReference type="ARBA" id="ARBA00022669"/>
    </source>
</evidence>
<name>A0A6A5WS26_9PLEO</name>
<dbReference type="PANTHER" id="PTHR34997">
    <property type="entry name" value="AM15"/>
    <property type="match status" value="1"/>
</dbReference>
<dbReference type="SMART" id="SM00257">
    <property type="entry name" value="LysM"/>
    <property type="match status" value="3"/>
</dbReference>
<feature type="signal peptide" evidence="4">
    <location>
        <begin position="1"/>
        <end position="19"/>
    </location>
</feature>
<evidence type="ECO:0000256" key="4">
    <source>
        <dbReference type="SAM" id="SignalP"/>
    </source>
</evidence>
<dbReference type="PANTHER" id="PTHR34997:SF1">
    <property type="entry name" value="PEPTIDOGLYCAN-BINDING LYSIN DOMAIN"/>
    <property type="match status" value="1"/>
</dbReference>
<evidence type="ECO:0000256" key="2">
    <source>
        <dbReference type="ARBA" id="ARBA00023026"/>
    </source>
</evidence>
<accession>A0A6A5WS26</accession>
<keyword evidence="7" id="KW-1185">Reference proteome</keyword>
<dbReference type="InterPro" id="IPR036779">
    <property type="entry name" value="LysM_dom_sf"/>
</dbReference>
<sequence length="787" mass="85831">MLSAYQLWSLISISQIAHAVPFFTNTTLPANLTTSCQNALLTDVAQCPLSAARFTFGSYYPVSILEKACTSACSSELEQYESKVKTSCQGQTWAGYDDENDAPLDMIPNVLRFNRDLVCITDSGRYCNIVAQAAAIQADPGRNPIGWDSVVPNVTSSGPCDLCFIKNLKKQAESPYYHGDQLRSSSIYESKTSSCSVTGYPLTMYTLPWPLPNAPSATPTPSACAGKTYSIKDSDDCYGISKTNGIGTAWLLSDNGLAAYCSNFPKSGTLCLENTCKTYTVKPADTCDSIVDSHNITMAQLKAWNPIINAGCYNLYKMNETSICISSPGEPYVVPTGLPPLAPSTATTAAPVPTNAKDESNRDCGQWYNVEAGDFCNLVTIKYGISLSDFVFLNPSINANCTNLLLDLSYCVEPVGDINTYSGRSDYHPTGSTGLPKTKYTFQPVTTTSWVPEYTEVPLASDTRDDCITYFDGKSMSQTTIDGTNFRHQCDFVAAVFGVTLEDLLLWNPVLGNDTETTSCSFIGGARYCGKAYKDYIPPQADVPTFSFPLREGYDVNCAKFGDVPKDWTCSDALTYYGLTIAQFFKMNPAINEDCSNLWTEQGMHPYRYVAYCIASPNVPIVSPSGTASVPPSTSTSKIGPGAPTHTGQPSNCVFWHTVVEGDDCRSVADKYFITMDQFFAWNPAVSKDCLANFWKGQAYCVGTADSISVTRSSIPTPTPTGNFVMPTPNQENNAVSNCNKAAQAKDGEYCSLFAEHNKISLTELYAWNKVFDNGKACDTSFWKDYW</sequence>
<dbReference type="SUPFAM" id="SSF54106">
    <property type="entry name" value="LysM domain"/>
    <property type="match status" value="2"/>
</dbReference>
<feature type="domain" description="LysM" evidence="5">
    <location>
        <begin position="227"/>
        <end position="272"/>
    </location>
</feature>
<dbReference type="InterPro" id="IPR018392">
    <property type="entry name" value="LysM"/>
</dbReference>
<reference evidence="6" key="1">
    <citation type="journal article" date="2020" name="Stud. Mycol.">
        <title>101 Dothideomycetes genomes: a test case for predicting lifestyles and emergence of pathogens.</title>
        <authorList>
            <person name="Haridas S."/>
            <person name="Albert R."/>
            <person name="Binder M."/>
            <person name="Bloem J."/>
            <person name="Labutti K."/>
            <person name="Salamov A."/>
            <person name="Andreopoulos B."/>
            <person name="Baker S."/>
            <person name="Barry K."/>
            <person name="Bills G."/>
            <person name="Bluhm B."/>
            <person name="Cannon C."/>
            <person name="Castanera R."/>
            <person name="Culley D."/>
            <person name="Daum C."/>
            <person name="Ezra D."/>
            <person name="Gonzalez J."/>
            <person name="Henrissat B."/>
            <person name="Kuo A."/>
            <person name="Liang C."/>
            <person name="Lipzen A."/>
            <person name="Lutzoni F."/>
            <person name="Magnuson J."/>
            <person name="Mondo S."/>
            <person name="Nolan M."/>
            <person name="Ohm R."/>
            <person name="Pangilinan J."/>
            <person name="Park H.-J."/>
            <person name="Ramirez L."/>
            <person name="Alfaro M."/>
            <person name="Sun H."/>
            <person name="Tritt A."/>
            <person name="Yoshinaga Y."/>
            <person name="Zwiers L.-H."/>
            <person name="Turgeon B."/>
            <person name="Goodwin S."/>
            <person name="Spatafora J."/>
            <person name="Crous P."/>
            <person name="Grigoriev I."/>
        </authorList>
    </citation>
    <scope>NUCLEOTIDE SEQUENCE</scope>
    <source>
        <strain evidence="6">CBS 123094</strain>
    </source>
</reference>
<proteinExistence type="predicted"/>
<dbReference type="CDD" id="cd00118">
    <property type="entry name" value="LysM"/>
    <property type="match status" value="3"/>
</dbReference>
<feature type="compositionally biased region" description="Polar residues" evidence="3">
    <location>
        <begin position="625"/>
        <end position="638"/>
    </location>
</feature>
<keyword evidence="2" id="KW-0843">Virulence</keyword>
<dbReference type="Gene3D" id="3.10.350.10">
    <property type="entry name" value="LysM domain"/>
    <property type="match status" value="4"/>
</dbReference>
<dbReference type="GO" id="GO:0008061">
    <property type="term" value="F:chitin binding"/>
    <property type="evidence" value="ECO:0007669"/>
    <property type="project" value="UniProtKB-KW"/>
</dbReference>
<evidence type="ECO:0000313" key="7">
    <source>
        <dbReference type="Proteomes" id="UP000799779"/>
    </source>
</evidence>